<sequence length="78" mass="7425">GGSPSGGCGLPAAVRPLHFPLGMAGAAMSGGSGSGFAASGVTWGQRAAVRPGCPACPAASGRALCPARAAGWPGRHQR</sequence>
<accession>A0AA38GAG9</accession>
<keyword evidence="2" id="KW-1185">Reference proteome</keyword>
<comment type="caution">
    <text evidence="1">The sequence shown here is derived from an EMBL/GenBank/DDBJ whole genome shotgun (WGS) entry which is preliminary data.</text>
</comment>
<dbReference type="EMBL" id="JAHRHJ020000004">
    <property type="protein sequence ID" value="KAH9319711.1"/>
    <property type="molecule type" value="Genomic_DNA"/>
</dbReference>
<proteinExistence type="predicted"/>
<dbReference type="Proteomes" id="UP000824469">
    <property type="component" value="Unassembled WGS sequence"/>
</dbReference>
<reference evidence="1 2" key="1">
    <citation type="journal article" date="2021" name="Nat. Plants">
        <title>The Taxus genome provides insights into paclitaxel biosynthesis.</title>
        <authorList>
            <person name="Xiong X."/>
            <person name="Gou J."/>
            <person name="Liao Q."/>
            <person name="Li Y."/>
            <person name="Zhou Q."/>
            <person name="Bi G."/>
            <person name="Li C."/>
            <person name="Du R."/>
            <person name="Wang X."/>
            <person name="Sun T."/>
            <person name="Guo L."/>
            <person name="Liang H."/>
            <person name="Lu P."/>
            <person name="Wu Y."/>
            <person name="Zhang Z."/>
            <person name="Ro D.K."/>
            <person name="Shang Y."/>
            <person name="Huang S."/>
            <person name="Yan J."/>
        </authorList>
    </citation>
    <scope>NUCLEOTIDE SEQUENCE [LARGE SCALE GENOMIC DNA]</scope>
    <source>
        <strain evidence="1">Ta-2019</strain>
    </source>
</reference>
<protein>
    <submittedName>
        <fullName evidence="1">Uncharacterized protein</fullName>
    </submittedName>
</protein>
<dbReference type="AlphaFoldDB" id="A0AA38GAG9"/>
<name>A0AA38GAG9_TAXCH</name>
<feature type="non-terminal residue" evidence="1">
    <location>
        <position position="1"/>
    </location>
</feature>
<evidence type="ECO:0000313" key="2">
    <source>
        <dbReference type="Proteomes" id="UP000824469"/>
    </source>
</evidence>
<gene>
    <name evidence="1" type="ORF">KI387_021480</name>
</gene>
<evidence type="ECO:0000313" key="1">
    <source>
        <dbReference type="EMBL" id="KAH9319711.1"/>
    </source>
</evidence>
<organism evidence="1 2">
    <name type="scientific">Taxus chinensis</name>
    <name type="common">Chinese yew</name>
    <name type="synonym">Taxus wallichiana var. chinensis</name>
    <dbReference type="NCBI Taxonomy" id="29808"/>
    <lineage>
        <taxon>Eukaryota</taxon>
        <taxon>Viridiplantae</taxon>
        <taxon>Streptophyta</taxon>
        <taxon>Embryophyta</taxon>
        <taxon>Tracheophyta</taxon>
        <taxon>Spermatophyta</taxon>
        <taxon>Pinopsida</taxon>
        <taxon>Pinidae</taxon>
        <taxon>Conifers II</taxon>
        <taxon>Cupressales</taxon>
        <taxon>Taxaceae</taxon>
        <taxon>Taxus</taxon>
    </lineage>
</organism>